<feature type="region of interest" description="Disordered" evidence="1">
    <location>
        <begin position="1"/>
        <end position="20"/>
    </location>
</feature>
<gene>
    <name evidence="2" type="ORF">C474_16164</name>
</gene>
<feature type="region of interest" description="Disordered" evidence="1">
    <location>
        <begin position="469"/>
        <end position="489"/>
    </location>
</feature>
<dbReference type="InParanoid" id="M0D067"/>
<dbReference type="Gene3D" id="2.160.20.10">
    <property type="entry name" value="Single-stranded right-handed beta-helix, Pectin lyase-like"/>
    <property type="match status" value="1"/>
</dbReference>
<feature type="compositionally biased region" description="Low complexity" evidence="1">
    <location>
        <begin position="32"/>
        <end position="49"/>
    </location>
</feature>
<dbReference type="AlphaFoldDB" id="M0D067"/>
<dbReference type="InterPro" id="IPR012334">
    <property type="entry name" value="Pectin_lyas_fold"/>
</dbReference>
<evidence type="ECO:0000256" key="1">
    <source>
        <dbReference type="SAM" id="MobiDB-lite"/>
    </source>
</evidence>
<evidence type="ECO:0000313" key="2">
    <source>
        <dbReference type="EMBL" id="ELZ28052.1"/>
    </source>
</evidence>
<feature type="compositionally biased region" description="Acidic residues" evidence="1">
    <location>
        <begin position="10"/>
        <end position="19"/>
    </location>
</feature>
<accession>M0D067</accession>
<keyword evidence="3" id="KW-1185">Reference proteome</keyword>
<feature type="region of interest" description="Disordered" evidence="1">
    <location>
        <begin position="32"/>
        <end position="74"/>
    </location>
</feature>
<dbReference type="PATRIC" id="fig|1227487.5.peg.3206"/>
<dbReference type="Proteomes" id="UP000011513">
    <property type="component" value="Unassembled WGS sequence"/>
</dbReference>
<organism evidence="2 3">
    <name type="scientific">Halogeometricum pallidum JCM 14848</name>
    <dbReference type="NCBI Taxonomy" id="1227487"/>
    <lineage>
        <taxon>Archaea</taxon>
        <taxon>Methanobacteriati</taxon>
        <taxon>Methanobacteriota</taxon>
        <taxon>Stenosarchaea group</taxon>
        <taxon>Halobacteria</taxon>
        <taxon>Halobacteriales</taxon>
        <taxon>Haloferacaceae</taxon>
        <taxon>Halogeometricum</taxon>
    </lineage>
</organism>
<dbReference type="GO" id="GO:0030246">
    <property type="term" value="F:carbohydrate binding"/>
    <property type="evidence" value="ECO:0007669"/>
    <property type="project" value="UniProtKB-KW"/>
</dbReference>
<dbReference type="EMBL" id="AOIV01000038">
    <property type="protein sequence ID" value="ELZ28052.1"/>
    <property type="molecule type" value="Genomic_DNA"/>
</dbReference>
<dbReference type="OrthoDB" id="184747at2157"/>
<dbReference type="InterPro" id="IPR011050">
    <property type="entry name" value="Pectin_lyase_fold/virulence"/>
</dbReference>
<dbReference type="InterPro" id="IPR006311">
    <property type="entry name" value="TAT_signal"/>
</dbReference>
<protein>
    <submittedName>
        <fullName evidence="2">Ricin B lectin</fullName>
    </submittedName>
</protein>
<keyword evidence="2" id="KW-0430">Lectin</keyword>
<dbReference type="eggNOG" id="arCOG09138">
    <property type="taxonomic scope" value="Archaea"/>
</dbReference>
<dbReference type="SMART" id="SM00710">
    <property type="entry name" value="PbH1"/>
    <property type="match status" value="4"/>
</dbReference>
<evidence type="ECO:0000313" key="3">
    <source>
        <dbReference type="Proteomes" id="UP000011513"/>
    </source>
</evidence>
<comment type="caution">
    <text evidence="2">The sequence shown here is derived from an EMBL/GenBank/DDBJ whole genome shotgun (WGS) entry which is preliminary data.</text>
</comment>
<dbReference type="RefSeq" id="WP_008388590.1">
    <property type="nucleotide sequence ID" value="NZ_AOIV01000038.1"/>
</dbReference>
<name>M0D067_HALPD</name>
<proteinExistence type="predicted"/>
<sequence length="569" mass="60798">MTTRQRDTETDSGSDDDELSLTRRTALALFGAAGTGAAATGRADATAGTEPKQMDDGPSGRPWNRDVDAGGHSLDNLGSIDVDHVHTPARAADVVVWKDEEGVFHADGPDDRIASGEDVLTAAQAAVDGLTDDRDWKETVSIVSPGSVPYNDGEFRSIELPSHTVLDVAAPLSFEYESGEYSNAIAVTATDAEHVEVPQLTVEGGPWMALRFQRCSNVRIGDVTVLYDEDADTNDGVRIDNGYDIGTPKRCEDVRIESVYLENGGHHAVETYGVDRLQVDRVLATDIGGCAVLLNQTTDATINSVIGRSPGGPAGYPTFRLANFCNNVSVGQVVSRGGMKGIMLLTARNASIGEVNIVGAKDSGIFASASFNVSISGGVIKNCEGEAIRVHGYPEGQFDYTLPTEGITVSNVRMLDDRPEGERTQTHGIRETGPTAFGNQYVDNDVRKGGTVSPIAVSSSSSVVAGNVGDGEASGTTTLSPGASPAARVEGVSPHKDATLELRAKAYEGPDAAFAWESYFEWTGDQWDLVVEWRTDPGAELTLDYVVDRPQANLDRRQFEDDWEDFQME</sequence>
<reference evidence="2 3" key="1">
    <citation type="journal article" date="2014" name="PLoS Genet.">
        <title>Phylogenetically driven sequencing of extremely halophilic archaea reveals strategies for static and dynamic osmo-response.</title>
        <authorList>
            <person name="Becker E.A."/>
            <person name="Seitzer P.M."/>
            <person name="Tritt A."/>
            <person name="Larsen D."/>
            <person name="Krusor M."/>
            <person name="Yao A.I."/>
            <person name="Wu D."/>
            <person name="Madern D."/>
            <person name="Eisen J.A."/>
            <person name="Darling A.E."/>
            <person name="Facciotti M.T."/>
        </authorList>
    </citation>
    <scope>NUCLEOTIDE SEQUENCE [LARGE SCALE GENOMIC DNA]</scope>
    <source>
        <strain evidence="2 3">JCM 14848</strain>
    </source>
</reference>
<dbReference type="InterPro" id="IPR006626">
    <property type="entry name" value="PbH1"/>
</dbReference>
<dbReference type="SUPFAM" id="SSF51126">
    <property type="entry name" value="Pectin lyase-like"/>
    <property type="match status" value="1"/>
</dbReference>
<dbReference type="PROSITE" id="PS51318">
    <property type="entry name" value="TAT"/>
    <property type="match status" value="1"/>
</dbReference>